<dbReference type="Proteomes" id="UP000791440">
    <property type="component" value="Unassembled WGS sequence"/>
</dbReference>
<feature type="compositionally biased region" description="Basic residues" evidence="1">
    <location>
        <begin position="142"/>
        <end position="154"/>
    </location>
</feature>
<evidence type="ECO:0000313" key="4">
    <source>
        <dbReference type="Proteomes" id="UP000791440"/>
    </source>
</evidence>
<proteinExistence type="predicted"/>
<feature type="compositionally biased region" description="Basic residues" evidence="1">
    <location>
        <begin position="114"/>
        <end position="126"/>
    </location>
</feature>
<evidence type="ECO:0000256" key="2">
    <source>
        <dbReference type="SAM" id="SignalP"/>
    </source>
</evidence>
<feature type="chain" id="PRO_5037312218" evidence="2">
    <location>
        <begin position="19"/>
        <end position="178"/>
    </location>
</feature>
<accession>A0A921ZAX4</accession>
<evidence type="ECO:0000256" key="1">
    <source>
        <dbReference type="SAM" id="MobiDB-lite"/>
    </source>
</evidence>
<protein>
    <submittedName>
        <fullName evidence="3">Uncharacterized protein</fullName>
    </submittedName>
</protein>
<feature type="signal peptide" evidence="2">
    <location>
        <begin position="1"/>
        <end position="18"/>
    </location>
</feature>
<reference evidence="3" key="2">
    <citation type="submission" date="2020-12" db="EMBL/GenBank/DDBJ databases">
        <authorList>
            <person name="Kanost M."/>
        </authorList>
    </citation>
    <scope>NUCLEOTIDE SEQUENCE</scope>
</reference>
<organism evidence="3 4">
    <name type="scientific">Manduca sexta</name>
    <name type="common">Tobacco hawkmoth</name>
    <name type="synonym">Tobacco hornworm</name>
    <dbReference type="NCBI Taxonomy" id="7130"/>
    <lineage>
        <taxon>Eukaryota</taxon>
        <taxon>Metazoa</taxon>
        <taxon>Ecdysozoa</taxon>
        <taxon>Arthropoda</taxon>
        <taxon>Hexapoda</taxon>
        <taxon>Insecta</taxon>
        <taxon>Pterygota</taxon>
        <taxon>Neoptera</taxon>
        <taxon>Endopterygota</taxon>
        <taxon>Lepidoptera</taxon>
        <taxon>Glossata</taxon>
        <taxon>Ditrysia</taxon>
        <taxon>Bombycoidea</taxon>
        <taxon>Sphingidae</taxon>
        <taxon>Sphinginae</taxon>
        <taxon>Sphingini</taxon>
        <taxon>Manduca</taxon>
    </lineage>
</organism>
<name>A0A921ZAX4_MANSE</name>
<comment type="caution">
    <text evidence="3">The sequence shown here is derived from an EMBL/GenBank/DDBJ whole genome shotgun (WGS) entry which is preliminary data.</text>
</comment>
<dbReference type="AlphaFoldDB" id="A0A921ZAX4"/>
<dbReference type="EMBL" id="JH668446">
    <property type="protein sequence ID" value="KAG6453534.1"/>
    <property type="molecule type" value="Genomic_DNA"/>
</dbReference>
<reference evidence="3" key="1">
    <citation type="journal article" date="2016" name="Insect Biochem. Mol. Biol.">
        <title>Multifaceted biological insights from a draft genome sequence of the tobacco hornworm moth, Manduca sexta.</title>
        <authorList>
            <person name="Kanost M.R."/>
            <person name="Arrese E.L."/>
            <person name="Cao X."/>
            <person name="Chen Y.R."/>
            <person name="Chellapilla S."/>
            <person name="Goldsmith M.R."/>
            <person name="Grosse-Wilde E."/>
            <person name="Heckel D.G."/>
            <person name="Herndon N."/>
            <person name="Jiang H."/>
            <person name="Papanicolaou A."/>
            <person name="Qu J."/>
            <person name="Soulages J.L."/>
            <person name="Vogel H."/>
            <person name="Walters J."/>
            <person name="Waterhouse R.M."/>
            <person name="Ahn S.J."/>
            <person name="Almeida F.C."/>
            <person name="An C."/>
            <person name="Aqrawi P."/>
            <person name="Bretschneider A."/>
            <person name="Bryant W.B."/>
            <person name="Bucks S."/>
            <person name="Chao H."/>
            <person name="Chevignon G."/>
            <person name="Christen J.M."/>
            <person name="Clarke D.F."/>
            <person name="Dittmer N.T."/>
            <person name="Ferguson L.C.F."/>
            <person name="Garavelou S."/>
            <person name="Gordon K.H.J."/>
            <person name="Gunaratna R.T."/>
            <person name="Han Y."/>
            <person name="Hauser F."/>
            <person name="He Y."/>
            <person name="Heidel-Fischer H."/>
            <person name="Hirsh A."/>
            <person name="Hu Y."/>
            <person name="Jiang H."/>
            <person name="Kalra D."/>
            <person name="Klinner C."/>
            <person name="Konig C."/>
            <person name="Kovar C."/>
            <person name="Kroll A.R."/>
            <person name="Kuwar S.S."/>
            <person name="Lee S.L."/>
            <person name="Lehman R."/>
            <person name="Li K."/>
            <person name="Li Z."/>
            <person name="Liang H."/>
            <person name="Lovelace S."/>
            <person name="Lu Z."/>
            <person name="Mansfield J.H."/>
            <person name="McCulloch K.J."/>
            <person name="Mathew T."/>
            <person name="Morton B."/>
            <person name="Muzny D.M."/>
            <person name="Neunemann D."/>
            <person name="Ongeri F."/>
            <person name="Pauchet Y."/>
            <person name="Pu L.L."/>
            <person name="Pyrousis I."/>
            <person name="Rao X.J."/>
            <person name="Redding A."/>
            <person name="Roesel C."/>
            <person name="Sanchez-Gracia A."/>
            <person name="Schaack S."/>
            <person name="Shukla A."/>
            <person name="Tetreau G."/>
            <person name="Wang Y."/>
            <person name="Xiong G.H."/>
            <person name="Traut W."/>
            <person name="Walsh T.K."/>
            <person name="Worley K.C."/>
            <person name="Wu D."/>
            <person name="Wu W."/>
            <person name="Wu Y.Q."/>
            <person name="Zhang X."/>
            <person name="Zou Z."/>
            <person name="Zucker H."/>
            <person name="Briscoe A.D."/>
            <person name="Burmester T."/>
            <person name="Clem R.J."/>
            <person name="Feyereisen R."/>
            <person name="Grimmelikhuijzen C.J.P."/>
            <person name="Hamodrakas S.J."/>
            <person name="Hansson B.S."/>
            <person name="Huguet E."/>
            <person name="Jermiin L.S."/>
            <person name="Lan Q."/>
            <person name="Lehman H.K."/>
            <person name="Lorenzen M."/>
            <person name="Merzendorfer H."/>
            <person name="Michalopoulos I."/>
            <person name="Morton D.B."/>
            <person name="Muthukrishnan S."/>
            <person name="Oakeshott J.G."/>
            <person name="Palmer W."/>
            <person name="Park Y."/>
            <person name="Passarelli A.L."/>
            <person name="Rozas J."/>
            <person name="Schwartz L.M."/>
            <person name="Smith W."/>
            <person name="Southgate A."/>
            <person name="Vilcinskas A."/>
            <person name="Vogt R."/>
            <person name="Wang P."/>
            <person name="Werren J."/>
            <person name="Yu X.Q."/>
            <person name="Zhou J.J."/>
            <person name="Brown S.J."/>
            <person name="Scherer S.E."/>
            <person name="Richards S."/>
            <person name="Blissard G.W."/>
        </authorList>
    </citation>
    <scope>NUCLEOTIDE SEQUENCE</scope>
</reference>
<keyword evidence="2" id="KW-0732">Signal</keyword>
<feature type="region of interest" description="Disordered" evidence="1">
    <location>
        <begin position="113"/>
        <end position="165"/>
    </location>
</feature>
<sequence>MGQLVLLCIVLCIGGGWAAIWEFGEDRKGSVVISTGSGDINIFQKTTRVQFPVPTCHQVVYVKVEVLNELTTPDVTYQKDTYTVVIHYKLLQSSVSKYYLTVKAIKEKNCGRQEKRKKKLKTKKYRPPPEESEEDSEEERRYRSKQRKLKKKYKSNQLGYPVPGSQKHVGQIYGCLTC</sequence>
<keyword evidence="4" id="KW-1185">Reference proteome</keyword>
<evidence type="ECO:0000313" key="3">
    <source>
        <dbReference type="EMBL" id="KAG6453534.1"/>
    </source>
</evidence>
<gene>
    <name evidence="3" type="ORF">O3G_MSEX008221</name>
</gene>